<reference evidence="2 3" key="1">
    <citation type="submission" date="2024-02" db="EMBL/GenBank/DDBJ databases">
        <title>Discinaceae phylogenomics.</title>
        <authorList>
            <person name="Dirks A.C."/>
            <person name="James T.Y."/>
        </authorList>
    </citation>
    <scope>NUCLEOTIDE SEQUENCE [LARGE SCALE GENOMIC DNA]</scope>
    <source>
        <strain evidence="2 3">ACD0624</strain>
    </source>
</reference>
<accession>A0ABR3G2K4</accession>
<proteinExistence type="predicted"/>
<protein>
    <submittedName>
        <fullName evidence="2">Uncharacterized protein</fullName>
    </submittedName>
</protein>
<dbReference type="Proteomes" id="UP001447188">
    <property type="component" value="Unassembled WGS sequence"/>
</dbReference>
<feature type="region of interest" description="Disordered" evidence="1">
    <location>
        <begin position="1"/>
        <end position="33"/>
    </location>
</feature>
<organism evidence="2 3">
    <name type="scientific">Discina gigas</name>
    <dbReference type="NCBI Taxonomy" id="1032678"/>
    <lineage>
        <taxon>Eukaryota</taxon>
        <taxon>Fungi</taxon>
        <taxon>Dikarya</taxon>
        <taxon>Ascomycota</taxon>
        <taxon>Pezizomycotina</taxon>
        <taxon>Pezizomycetes</taxon>
        <taxon>Pezizales</taxon>
        <taxon>Discinaceae</taxon>
        <taxon>Discina</taxon>
    </lineage>
</organism>
<sequence length="249" mass="27426">MTAKEAEIFASVKEEEEAKSEEEQVEPSGPASIEDLARREAGFDTYASRIRQQVTLQKVDEEIDEDHPNDPPHSVYHILNDQGQKIGDATVQLTAKNMLYVSWIGGYKPNPSYKDVARGTPQVFGLHATMSLFEQLAKEYPTATHIGGYRATGAREKADATGWAQMSLDTFRKDPQKGAEFLASISADIGQQQEEPDLPGTVTTDLPGGGTIKWQPQKLWDTKKAEVWQAISDIAEQIAPGVNLILADK</sequence>
<name>A0ABR3G2K4_9PEZI</name>
<evidence type="ECO:0000313" key="3">
    <source>
        <dbReference type="Proteomes" id="UP001447188"/>
    </source>
</evidence>
<dbReference type="EMBL" id="JBBBZM010001039">
    <property type="protein sequence ID" value="KAL0630164.1"/>
    <property type="molecule type" value="Genomic_DNA"/>
</dbReference>
<evidence type="ECO:0000256" key="1">
    <source>
        <dbReference type="SAM" id="MobiDB-lite"/>
    </source>
</evidence>
<keyword evidence="3" id="KW-1185">Reference proteome</keyword>
<evidence type="ECO:0000313" key="2">
    <source>
        <dbReference type="EMBL" id="KAL0630164.1"/>
    </source>
</evidence>
<comment type="caution">
    <text evidence="2">The sequence shown here is derived from an EMBL/GenBank/DDBJ whole genome shotgun (WGS) entry which is preliminary data.</text>
</comment>
<feature type="compositionally biased region" description="Acidic residues" evidence="1">
    <location>
        <begin position="14"/>
        <end position="25"/>
    </location>
</feature>
<feature type="non-terminal residue" evidence="2">
    <location>
        <position position="249"/>
    </location>
</feature>
<gene>
    <name evidence="2" type="ORF">Q9L58_010990</name>
</gene>